<reference evidence="1" key="1">
    <citation type="submission" date="2017-05" db="UniProtKB">
        <authorList>
            <consortium name="EnsemblMetazoa"/>
        </authorList>
    </citation>
    <scope>IDENTIFICATION</scope>
</reference>
<sequence>MTFLIKSNTKSELSALQSMKKDMTLNLKSQYQSSRVSQLLDVACSVDTQFKSMPF</sequence>
<organism evidence="1">
    <name type="scientific">Amphimedon queenslandica</name>
    <name type="common">Sponge</name>
    <dbReference type="NCBI Taxonomy" id="400682"/>
    <lineage>
        <taxon>Eukaryota</taxon>
        <taxon>Metazoa</taxon>
        <taxon>Porifera</taxon>
        <taxon>Demospongiae</taxon>
        <taxon>Heteroscleromorpha</taxon>
        <taxon>Haplosclerida</taxon>
        <taxon>Niphatidae</taxon>
        <taxon>Amphimedon</taxon>
    </lineage>
</organism>
<name>A0A1X7V5B0_AMPQE</name>
<dbReference type="InParanoid" id="A0A1X7V5B0"/>
<protein>
    <submittedName>
        <fullName evidence="1">Uncharacterized protein</fullName>
    </submittedName>
</protein>
<evidence type="ECO:0000313" key="1">
    <source>
        <dbReference type="EnsemblMetazoa" id="Aqu2.1.35450_001"/>
    </source>
</evidence>
<proteinExistence type="predicted"/>
<dbReference type="AlphaFoldDB" id="A0A1X7V5B0"/>
<dbReference type="EnsemblMetazoa" id="Aqu2.1.35450_001">
    <property type="protein sequence ID" value="Aqu2.1.35450_001"/>
    <property type="gene ID" value="Aqu2.1.35450"/>
</dbReference>
<accession>A0A1X7V5B0</accession>